<reference evidence="2 3" key="1">
    <citation type="submission" date="2015-08" db="EMBL/GenBank/DDBJ databases">
        <title>Next Generation Sequencing and Analysis of the Genome of Puccinia sorghi L Schw, the Causal Agent of Maize Common Rust.</title>
        <authorList>
            <person name="Rochi L."/>
            <person name="Burguener G."/>
            <person name="Darino M."/>
            <person name="Turjanski A."/>
            <person name="Kreff E."/>
            <person name="Dieguez M.J."/>
            <person name="Sacco F."/>
        </authorList>
    </citation>
    <scope>NUCLEOTIDE SEQUENCE [LARGE SCALE GENOMIC DNA]</scope>
    <source>
        <strain evidence="2 3">RO10H11247</strain>
    </source>
</reference>
<dbReference type="VEuPathDB" id="FungiDB:VP01_2760g1"/>
<feature type="non-terminal residue" evidence="2">
    <location>
        <position position="733"/>
    </location>
</feature>
<protein>
    <submittedName>
        <fullName evidence="2">Uncharacterized protein</fullName>
    </submittedName>
</protein>
<proteinExistence type="predicted"/>
<accession>A0A0L6V4P9</accession>
<name>A0A0L6V4P9_9BASI</name>
<evidence type="ECO:0000313" key="2">
    <source>
        <dbReference type="EMBL" id="KNZ55115.1"/>
    </source>
</evidence>
<gene>
    <name evidence="2" type="ORF">VP01_2760g1</name>
</gene>
<dbReference type="EMBL" id="LAVV01007680">
    <property type="protein sequence ID" value="KNZ55115.1"/>
    <property type="molecule type" value="Genomic_DNA"/>
</dbReference>
<feature type="region of interest" description="Disordered" evidence="1">
    <location>
        <begin position="684"/>
        <end position="733"/>
    </location>
</feature>
<dbReference type="Proteomes" id="UP000037035">
    <property type="component" value="Unassembled WGS sequence"/>
</dbReference>
<evidence type="ECO:0000256" key="1">
    <source>
        <dbReference type="SAM" id="MobiDB-lite"/>
    </source>
</evidence>
<dbReference type="AlphaFoldDB" id="A0A0L6V4P9"/>
<feature type="compositionally biased region" description="Basic and acidic residues" evidence="1">
    <location>
        <begin position="684"/>
        <end position="696"/>
    </location>
</feature>
<sequence>MHSTVYKSMIIPGRVETHLVSGIEKDKRKFCVSVSECVMQSYELTTVVRPYRLRTNGSSRRRRWRNASCGLSCGLVVKYQALEVEQMLMGVRTMGVKGAHLYNLGSQIPRVKFSIVPGTGGVDETTDLVTQLEKWTLRRSPGVRDGVSLPSRTRDPGHCRIFFFFKYHSFASFHISMKRKSLSTSSNTHPPLQVQPDLEASSILIALTTPDYNPQQLSSEVGLTRSTNPKPMPVPLYATMSRKQKQFLAKISRRPRREAQKTCRATSAKSILWPIQTIETDKVKREEKTLCHCLAPDPPLMTWYTAGFGVCTLHNTNLTKKTKLKHMDPAKWTQTGAMHPRCKSFQELFRLLNKSAILLVIQSPKTVNNSERPPCQPALLTLYSRCLDCPNPEMMVVTVCYIDKDFIMKDIIAVPHIHVAITLPKKNYNVLKDFDIVDHLRMITANNTSQLLGCIVHVINLAAKLEIHCFFHHYLTQWQICKSQDYPEEYPWLMHMGTLFPPAPRTLNSLKLMHQPTQNQLTQCSNGQFYWKRATYLFLSRMTRQLATSFDPKNGNKCEESCNSCSLSVRLLRCYMITKIDQYVNKALNKPCYICVMTAAHKMESTLDSNMNKWNETWSSAKKESFFSSALSKPASTNTNGTQAKIKQYLNADVELRLASTDDMVHAESRGGLEWALEEYRADKSRSRGWQDRPTERQGVQRLHSRETEGQGGHRGSQIGVVLQGVEISGDSG</sequence>
<evidence type="ECO:0000313" key="3">
    <source>
        <dbReference type="Proteomes" id="UP000037035"/>
    </source>
</evidence>
<organism evidence="2 3">
    <name type="scientific">Puccinia sorghi</name>
    <dbReference type="NCBI Taxonomy" id="27349"/>
    <lineage>
        <taxon>Eukaryota</taxon>
        <taxon>Fungi</taxon>
        <taxon>Dikarya</taxon>
        <taxon>Basidiomycota</taxon>
        <taxon>Pucciniomycotina</taxon>
        <taxon>Pucciniomycetes</taxon>
        <taxon>Pucciniales</taxon>
        <taxon>Pucciniaceae</taxon>
        <taxon>Puccinia</taxon>
    </lineage>
</organism>
<comment type="caution">
    <text evidence="2">The sequence shown here is derived from an EMBL/GenBank/DDBJ whole genome shotgun (WGS) entry which is preliminary data.</text>
</comment>
<keyword evidence="3" id="KW-1185">Reference proteome</keyword>